<evidence type="ECO:0000313" key="2">
    <source>
        <dbReference type="EMBL" id="GIP16208.1"/>
    </source>
</evidence>
<proteinExistence type="predicted"/>
<dbReference type="Pfam" id="PF16316">
    <property type="entry name" value="DUF4956"/>
    <property type="match status" value="1"/>
</dbReference>
<accession>A0A920CYB7</accession>
<keyword evidence="3" id="KW-1185">Reference proteome</keyword>
<dbReference type="Proteomes" id="UP000683139">
    <property type="component" value="Unassembled WGS sequence"/>
</dbReference>
<keyword evidence="1" id="KW-0812">Transmembrane</keyword>
<dbReference type="AlphaFoldDB" id="A0A920CYB7"/>
<dbReference type="RefSeq" id="WP_213514485.1">
    <property type="nucleotide sequence ID" value="NZ_BOSE01000003.1"/>
</dbReference>
<sequence>MTTFEDIIKKSVLTLESFRTVSYYDVIVGLIISFAIGMFIYAIYRKTFRGVVYSYNYNVSFVLMTMITTLVIMTISTNIVLSLGMVGALSIVRFRTAVKDPLDIVYMFWAISAGIATGAKIYPLAIGGSLIIGLVIFWMSRRKIKEEAFLLIIRHTDEATNELRPELKKLRGKLKSKNVRKNYTEVTYEIRLVDDNTAFLQTLIDIKGVSDASLVNYTGDYAQ</sequence>
<name>A0A920CYB7_9BACL</name>
<keyword evidence="1" id="KW-1133">Transmembrane helix</keyword>
<dbReference type="EMBL" id="BOSE01000003">
    <property type="protein sequence ID" value="GIP16208.1"/>
    <property type="molecule type" value="Genomic_DNA"/>
</dbReference>
<comment type="caution">
    <text evidence="2">The sequence shown here is derived from an EMBL/GenBank/DDBJ whole genome shotgun (WGS) entry which is preliminary data.</text>
</comment>
<gene>
    <name evidence="2" type="ORF">J40TS1_18500</name>
</gene>
<keyword evidence="1" id="KW-0472">Membrane</keyword>
<reference evidence="2" key="1">
    <citation type="submission" date="2021-03" db="EMBL/GenBank/DDBJ databases">
        <title>Antimicrobial resistance genes in bacteria isolated from Japanese honey, and their potential for conferring macrolide and lincosamide resistance in the American foulbrood pathogen Paenibacillus larvae.</title>
        <authorList>
            <person name="Okamoto M."/>
            <person name="Kumagai M."/>
            <person name="Kanamori H."/>
            <person name="Takamatsu D."/>
        </authorList>
    </citation>
    <scope>NUCLEOTIDE SEQUENCE</scope>
    <source>
        <strain evidence="2">J40TS1</strain>
    </source>
</reference>
<feature type="transmembrane region" description="Helical" evidence="1">
    <location>
        <begin position="23"/>
        <end position="44"/>
    </location>
</feature>
<feature type="transmembrane region" description="Helical" evidence="1">
    <location>
        <begin position="106"/>
        <end position="139"/>
    </location>
</feature>
<feature type="transmembrane region" description="Helical" evidence="1">
    <location>
        <begin position="56"/>
        <end position="86"/>
    </location>
</feature>
<protein>
    <submittedName>
        <fullName evidence="2">DUF4956 domain-containing protein</fullName>
    </submittedName>
</protein>
<organism evidence="2 3">
    <name type="scientific">Paenibacillus montaniterrae</name>
    <dbReference type="NCBI Taxonomy" id="429341"/>
    <lineage>
        <taxon>Bacteria</taxon>
        <taxon>Bacillati</taxon>
        <taxon>Bacillota</taxon>
        <taxon>Bacilli</taxon>
        <taxon>Bacillales</taxon>
        <taxon>Paenibacillaceae</taxon>
        <taxon>Paenibacillus</taxon>
    </lineage>
</organism>
<evidence type="ECO:0000313" key="3">
    <source>
        <dbReference type="Proteomes" id="UP000683139"/>
    </source>
</evidence>
<evidence type="ECO:0000256" key="1">
    <source>
        <dbReference type="SAM" id="Phobius"/>
    </source>
</evidence>
<dbReference type="InterPro" id="IPR032531">
    <property type="entry name" value="DUF4956"/>
</dbReference>